<proteinExistence type="inferred from homology"/>
<keyword evidence="6" id="KW-0256">Endoplasmic reticulum</keyword>
<evidence type="ECO:0000256" key="9">
    <source>
        <dbReference type="ARBA" id="ARBA00023157"/>
    </source>
</evidence>
<comment type="catalytic activity">
    <reaction evidence="12">
        <text>(11Z)-octadecenoyl-CoA + cholesterol = cholesteryl (11Z)-octadecenoate + CoA</text>
        <dbReference type="Rhea" id="RHEA:64324"/>
        <dbReference type="ChEBI" id="CHEBI:16113"/>
        <dbReference type="ChEBI" id="CHEBI:57287"/>
        <dbReference type="ChEBI" id="CHEBI:75121"/>
        <dbReference type="ChEBI" id="CHEBI:88768"/>
    </reaction>
    <physiologicalReaction direction="left-to-right" evidence="12">
        <dbReference type="Rhea" id="RHEA:64325"/>
    </physiologicalReaction>
</comment>
<dbReference type="GO" id="GO:0015485">
    <property type="term" value="F:cholesterol binding"/>
    <property type="evidence" value="ECO:0007669"/>
    <property type="project" value="TreeGrafter"/>
</dbReference>
<comment type="catalytic activity">
    <reaction evidence="13">
        <text>(9Z,12Z)-octadecadienoyl-CoA + cholesterol = cholesteryl (9Z,12Z)-octadecadienoate + CoA</text>
        <dbReference type="Rhea" id="RHEA:42796"/>
        <dbReference type="ChEBI" id="CHEBI:16113"/>
        <dbReference type="ChEBI" id="CHEBI:41509"/>
        <dbReference type="ChEBI" id="CHEBI:57287"/>
        <dbReference type="ChEBI" id="CHEBI:57383"/>
    </reaction>
    <physiologicalReaction direction="left-to-right" evidence="13">
        <dbReference type="Rhea" id="RHEA:42797"/>
    </physiologicalReaction>
</comment>
<evidence type="ECO:0000256" key="3">
    <source>
        <dbReference type="ARBA" id="ARBA00022553"/>
    </source>
</evidence>
<comment type="catalytic activity">
    <reaction evidence="14">
        <text>(7Z)-octadecenoyl-CoA + cholesterol = cholesteryl (7Z)-octadecenoate + CoA</text>
        <dbReference type="Rhea" id="RHEA:64328"/>
        <dbReference type="ChEBI" id="CHEBI:16113"/>
        <dbReference type="ChEBI" id="CHEBI:57287"/>
        <dbReference type="ChEBI" id="CHEBI:152049"/>
        <dbReference type="ChEBI" id="CHEBI:152050"/>
    </reaction>
    <physiologicalReaction direction="left-to-right" evidence="14">
        <dbReference type="Rhea" id="RHEA:64329"/>
    </physiologicalReaction>
</comment>
<dbReference type="GO" id="GO:0008203">
    <property type="term" value="P:cholesterol metabolic process"/>
    <property type="evidence" value="ECO:0007669"/>
    <property type="project" value="TreeGrafter"/>
</dbReference>
<keyword evidence="9" id="KW-1015">Disulfide bond</keyword>
<evidence type="ECO:0000256" key="1">
    <source>
        <dbReference type="ARBA" id="ARBA00004477"/>
    </source>
</evidence>
<reference evidence="21" key="1">
    <citation type="submission" date="2022-03" db="EMBL/GenBank/DDBJ databases">
        <title>Genomic analyses of argali, domestic sheep and their hybrids provide insights into chromosomal evolution, heterosis and genetic basis of agronomic traits.</title>
        <authorList>
            <person name="Li M."/>
        </authorList>
    </citation>
    <scope>NUCLEOTIDE SEQUENCE</scope>
    <source>
        <strain evidence="21">CAU-MHL-2022a</strain>
        <tissue evidence="21">Skin</tissue>
    </source>
</reference>
<dbReference type="InterPro" id="IPR004299">
    <property type="entry name" value="MBOAT_fam"/>
</dbReference>
<evidence type="ECO:0000256" key="8">
    <source>
        <dbReference type="ARBA" id="ARBA00023136"/>
    </source>
</evidence>
<comment type="similarity">
    <text evidence="2">Belongs to the membrane-bound acyltransferase family. Sterol o-acyltransferase subfamily.</text>
</comment>
<dbReference type="PANTHER" id="PTHR10408">
    <property type="entry name" value="STEROL O-ACYLTRANSFERASE"/>
    <property type="match status" value="1"/>
</dbReference>
<organism evidence="21 22">
    <name type="scientific">Ovis ammon polii</name>
    <dbReference type="NCBI Taxonomy" id="230172"/>
    <lineage>
        <taxon>Eukaryota</taxon>
        <taxon>Metazoa</taxon>
        <taxon>Chordata</taxon>
        <taxon>Craniata</taxon>
        <taxon>Vertebrata</taxon>
        <taxon>Euteleostomi</taxon>
        <taxon>Mammalia</taxon>
        <taxon>Eutheria</taxon>
        <taxon>Laurasiatheria</taxon>
        <taxon>Artiodactyla</taxon>
        <taxon>Ruminantia</taxon>
        <taxon>Pecora</taxon>
        <taxon>Bovidae</taxon>
        <taxon>Caprinae</taxon>
        <taxon>Ovis</taxon>
    </lineage>
</organism>
<feature type="transmembrane region" description="Helical" evidence="20">
    <location>
        <begin position="22"/>
        <end position="41"/>
    </location>
</feature>
<evidence type="ECO:0000256" key="11">
    <source>
        <dbReference type="ARBA" id="ARBA00036161"/>
    </source>
</evidence>
<evidence type="ECO:0000256" key="12">
    <source>
        <dbReference type="ARBA" id="ARBA00036418"/>
    </source>
</evidence>
<evidence type="ECO:0000256" key="18">
    <source>
        <dbReference type="ARBA" id="ARBA00042375"/>
    </source>
</evidence>
<evidence type="ECO:0000256" key="5">
    <source>
        <dbReference type="ARBA" id="ARBA00022692"/>
    </source>
</evidence>
<evidence type="ECO:0000256" key="13">
    <source>
        <dbReference type="ARBA" id="ARBA00036867"/>
    </source>
</evidence>
<evidence type="ECO:0000256" key="14">
    <source>
        <dbReference type="ARBA" id="ARBA00036957"/>
    </source>
</evidence>
<comment type="caution">
    <text evidence="21">The sequence shown here is derived from an EMBL/GenBank/DDBJ whole genome shotgun (WGS) entry which is preliminary data.</text>
</comment>
<dbReference type="Proteomes" id="UP001214576">
    <property type="component" value="Unassembled WGS sequence"/>
</dbReference>
<evidence type="ECO:0000313" key="21">
    <source>
        <dbReference type="EMBL" id="KAI4541442.1"/>
    </source>
</evidence>
<keyword evidence="3" id="KW-0597">Phosphoprotein</keyword>
<keyword evidence="8 20" id="KW-0472">Membrane</keyword>
<evidence type="ECO:0000256" key="10">
    <source>
        <dbReference type="ARBA" id="ARBA00023315"/>
    </source>
</evidence>
<dbReference type="EMBL" id="JAKZEL010000008">
    <property type="protein sequence ID" value="KAI4541442.1"/>
    <property type="molecule type" value="Genomic_DNA"/>
</dbReference>
<evidence type="ECO:0000256" key="20">
    <source>
        <dbReference type="SAM" id="Phobius"/>
    </source>
</evidence>
<comment type="catalytic activity">
    <reaction evidence="15">
        <text>(9Z)-hexadecenoyl-CoA + cholesterol = cholesteryl (9Z)-hexadecenoate + CoA</text>
        <dbReference type="Rhea" id="RHEA:64320"/>
        <dbReference type="ChEBI" id="CHEBI:16113"/>
        <dbReference type="ChEBI" id="CHEBI:57287"/>
        <dbReference type="ChEBI" id="CHEBI:61540"/>
        <dbReference type="ChEBI" id="CHEBI:84323"/>
    </reaction>
    <physiologicalReaction direction="left-to-right" evidence="15">
        <dbReference type="Rhea" id="RHEA:64321"/>
    </physiologicalReaction>
</comment>
<evidence type="ECO:0000256" key="15">
    <source>
        <dbReference type="ARBA" id="ARBA00037015"/>
    </source>
</evidence>
<keyword evidence="4" id="KW-0808">Transferase</keyword>
<protein>
    <recommendedName>
        <fullName evidence="16">Sterol O-acyltransferase 1</fullName>
    </recommendedName>
    <alternativeName>
        <fullName evidence="17">Acyl-coenzyme A:cholesterol acyltransferase 1</fullName>
    </alternativeName>
    <alternativeName>
        <fullName evidence="18">Cholesterol acyltransferase 1</fullName>
    </alternativeName>
</protein>
<comment type="subcellular location">
    <subcellularLocation>
        <location evidence="1">Endoplasmic reticulum membrane</location>
        <topology evidence="1">Multi-pass membrane protein</topology>
    </subcellularLocation>
</comment>
<dbReference type="AlphaFoldDB" id="A0AAD4U7K8"/>
<sequence length="99" mass="11719">MLAVFAVSAVVHEYALAVCLNFFYPVLFVLFMFFGMAFNFLVNDSRKRPIWNVLMWTSLFAGNGVLLCFYSQEWYARQHCPLKNPTFLDYIRPRSWTCR</sequence>
<dbReference type="GO" id="GO:0000062">
    <property type="term" value="F:fatty-acyl-CoA binding"/>
    <property type="evidence" value="ECO:0007669"/>
    <property type="project" value="TreeGrafter"/>
</dbReference>
<keyword evidence="5 20" id="KW-0812">Transmembrane</keyword>
<evidence type="ECO:0000256" key="17">
    <source>
        <dbReference type="ARBA" id="ARBA00041634"/>
    </source>
</evidence>
<name>A0AAD4U7K8_OVIAM</name>
<dbReference type="GO" id="GO:0033344">
    <property type="term" value="P:cholesterol efflux"/>
    <property type="evidence" value="ECO:0007669"/>
    <property type="project" value="TreeGrafter"/>
</dbReference>
<evidence type="ECO:0000256" key="7">
    <source>
        <dbReference type="ARBA" id="ARBA00022989"/>
    </source>
</evidence>
<dbReference type="Pfam" id="PF03062">
    <property type="entry name" value="MBOAT"/>
    <property type="match status" value="1"/>
</dbReference>
<dbReference type="GO" id="GO:0005789">
    <property type="term" value="C:endoplasmic reticulum membrane"/>
    <property type="evidence" value="ECO:0007669"/>
    <property type="project" value="UniProtKB-SubCell"/>
</dbReference>
<feature type="transmembrane region" description="Helical" evidence="20">
    <location>
        <begin position="53"/>
        <end position="72"/>
    </location>
</feature>
<dbReference type="InterPro" id="IPR014371">
    <property type="entry name" value="Oat_ACAT_DAG_ARE"/>
</dbReference>
<evidence type="ECO:0000256" key="19">
    <source>
        <dbReference type="ARBA" id="ARBA00048346"/>
    </source>
</evidence>
<evidence type="ECO:0000256" key="16">
    <source>
        <dbReference type="ARBA" id="ARBA00040378"/>
    </source>
</evidence>
<gene>
    <name evidence="21" type="ORF">MG293_008584</name>
</gene>
<keyword evidence="7 20" id="KW-1133">Transmembrane helix</keyword>
<accession>A0AAD4U7K8</accession>
<evidence type="ECO:0000313" key="22">
    <source>
        <dbReference type="Proteomes" id="UP001214576"/>
    </source>
</evidence>
<evidence type="ECO:0000256" key="6">
    <source>
        <dbReference type="ARBA" id="ARBA00022824"/>
    </source>
</evidence>
<keyword evidence="10" id="KW-0012">Acyltransferase</keyword>
<comment type="catalytic activity">
    <reaction evidence="11">
        <text>cholesterol + hexadecanoyl-CoA = cholesteryl hexadecanoate + CoA</text>
        <dbReference type="Rhea" id="RHEA:42792"/>
        <dbReference type="ChEBI" id="CHEBI:3663"/>
        <dbReference type="ChEBI" id="CHEBI:16113"/>
        <dbReference type="ChEBI" id="CHEBI:57287"/>
        <dbReference type="ChEBI" id="CHEBI:57379"/>
    </reaction>
    <physiologicalReaction direction="left-to-right" evidence="11">
        <dbReference type="Rhea" id="RHEA:42793"/>
    </physiologicalReaction>
</comment>
<evidence type="ECO:0000256" key="2">
    <source>
        <dbReference type="ARBA" id="ARBA00009010"/>
    </source>
</evidence>
<keyword evidence="22" id="KW-1185">Reference proteome</keyword>
<comment type="catalytic activity">
    <reaction evidence="19">
        <text>octadecanoyl-CoA + cholesterol = cholesteryl octadecanoate + CoA</text>
        <dbReference type="Rhea" id="RHEA:42812"/>
        <dbReference type="ChEBI" id="CHEBI:16113"/>
        <dbReference type="ChEBI" id="CHEBI:57287"/>
        <dbReference type="ChEBI" id="CHEBI:57394"/>
        <dbReference type="ChEBI" id="CHEBI:82750"/>
    </reaction>
    <physiologicalReaction direction="left-to-right" evidence="19">
        <dbReference type="Rhea" id="RHEA:42813"/>
    </physiologicalReaction>
</comment>
<dbReference type="GO" id="GO:0034736">
    <property type="term" value="F:cholesterol O-acyltransferase activity"/>
    <property type="evidence" value="ECO:0007669"/>
    <property type="project" value="TreeGrafter"/>
</dbReference>
<evidence type="ECO:0000256" key="4">
    <source>
        <dbReference type="ARBA" id="ARBA00022679"/>
    </source>
</evidence>
<dbReference type="PANTHER" id="PTHR10408:SF6">
    <property type="entry name" value="STEROL O-ACYLTRANSFERASE 1"/>
    <property type="match status" value="1"/>
</dbReference>